<keyword evidence="4" id="KW-1185">Reference proteome</keyword>
<name>A0A0C9ZSG8_9AGAM</name>
<feature type="domain" description="Integrase core" evidence="2">
    <location>
        <begin position="1"/>
        <end position="125"/>
    </location>
</feature>
<organism evidence="3 4">
    <name type="scientific">Suillus luteus UH-Slu-Lm8-n1</name>
    <dbReference type="NCBI Taxonomy" id="930992"/>
    <lineage>
        <taxon>Eukaryota</taxon>
        <taxon>Fungi</taxon>
        <taxon>Dikarya</taxon>
        <taxon>Basidiomycota</taxon>
        <taxon>Agaricomycotina</taxon>
        <taxon>Agaricomycetes</taxon>
        <taxon>Agaricomycetidae</taxon>
        <taxon>Boletales</taxon>
        <taxon>Suillineae</taxon>
        <taxon>Suillaceae</taxon>
        <taxon>Suillus</taxon>
    </lineage>
</organism>
<reference evidence="4" key="2">
    <citation type="submission" date="2015-01" db="EMBL/GenBank/DDBJ databases">
        <title>Evolutionary Origins and Diversification of the Mycorrhizal Mutualists.</title>
        <authorList>
            <consortium name="DOE Joint Genome Institute"/>
            <consortium name="Mycorrhizal Genomics Consortium"/>
            <person name="Kohler A."/>
            <person name="Kuo A."/>
            <person name="Nagy L.G."/>
            <person name="Floudas D."/>
            <person name="Copeland A."/>
            <person name="Barry K.W."/>
            <person name="Cichocki N."/>
            <person name="Veneault-Fourrey C."/>
            <person name="LaButti K."/>
            <person name="Lindquist E.A."/>
            <person name="Lipzen A."/>
            <person name="Lundell T."/>
            <person name="Morin E."/>
            <person name="Murat C."/>
            <person name="Riley R."/>
            <person name="Ohm R."/>
            <person name="Sun H."/>
            <person name="Tunlid A."/>
            <person name="Henrissat B."/>
            <person name="Grigoriev I.V."/>
            <person name="Hibbett D.S."/>
            <person name="Martin F."/>
        </authorList>
    </citation>
    <scope>NUCLEOTIDE SEQUENCE [LARGE SCALE GENOMIC DNA]</scope>
    <source>
        <strain evidence="4">UH-Slu-Lm8-n1</strain>
    </source>
</reference>
<dbReference type="AlphaFoldDB" id="A0A0C9ZSG8"/>
<evidence type="ECO:0000259" key="2">
    <source>
        <dbReference type="Pfam" id="PF24764"/>
    </source>
</evidence>
<dbReference type="HOGENOM" id="CLU_092517_1_0_1"/>
<dbReference type="InParanoid" id="A0A0C9ZSG8"/>
<evidence type="ECO:0000313" key="4">
    <source>
        <dbReference type="Proteomes" id="UP000054485"/>
    </source>
</evidence>
<dbReference type="Proteomes" id="UP000054485">
    <property type="component" value="Unassembled WGS sequence"/>
</dbReference>
<dbReference type="InterPro" id="IPR058913">
    <property type="entry name" value="Integrase_dom_put"/>
</dbReference>
<proteinExistence type="predicted"/>
<dbReference type="EMBL" id="KN836323">
    <property type="protein sequence ID" value="KIK32241.1"/>
    <property type="molecule type" value="Genomic_DNA"/>
</dbReference>
<reference evidence="3 4" key="1">
    <citation type="submission" date="2014-04" db="EMBL/GenBank/DDBJ databases">
        <authorList>
            <consortium name="DOE Joint Genome Institute"/>
            <person name="Kuo A."/>
            <person name="Ruytinx J."/>
            <person name="Rineau F."/>
            <person name="Colpaert J."/>
            <person name="Kohler A."/>
            <person name="Nagy L.G."/>
            <person name="Floudas D."/>
            <person name="Copeland A."/>
            <person name="Barry K.W."/>
            <person name="Cichocki N."/>
            <person name="Veneault-Fourrey C."/>
            <person name="LaButti K."/>
            <person name="Lindquist E.A."/>
            <person name="Lipzen A."/>
            <person name="Lundell T."/>
            <person name="Morin E."/>
            <person name="Murat C."/>
            <person name="Sun H."/>
            <person name="Tunlid A."/>
            <person name="Henrissat B."/>
            <person name="Grigoriev I.V."/>
            <person name="Hibbett D.S."/>
            <person name="Martin F."/>
            <person name="Nordberg H.P."/>
            <person name="Cantor M.N."/>
            <person name="Hua S.X."/>
        </authorList>
    </citation>
    <scope>NUCLEOTIDE SEQUENCE [LARGE SCALE GENOMIC DNA]</scope>
    <source>
        <strain evidence="3 4">UH-Slu-Lm8-n1</strain>
    </source>
</reference>
<dbReference type="STRING" id="930992.A0A0C9ZSG8"/>
<protein>
    <recommendedName>
        <fullName evidence="2">Integrase core domain-containing protein</fullName>
    </recommendedName>
</protein>
<dbReference type="OrthoDB" id="3228476at2759"/>
<sequence>MPSRVQGDRGGENLDIATYMIMKNGPRRASFMWGFSTRNTRIERLWVEVGTQFARRWRAFFTRLENYHGLNPQTADHIWLLQTLFLNEINLDCLNFQAEWNCHPIRGPDTNNKSPKDLRFLGHLQFGVYRDDCEGVHPDVINEYYGVHGHMTTQKHHQMGAGHPADEEDSDSDSDNEHPETMEQAINNQQRHQIRHEAISVPSQQNPFVDDTTRHQFTATLNEVIAEGITPNNCRLTLDEWDGDDYPTFETITFGRRGSKELHVSLAEPIWFDRAKLWCQALLVLSYFLTASSN</sequence>
<feature type="region of interest" description="Disordered" evidence="1">
    <location>
        <begin position="153"/>
        <end position="181"/>
    </location>
</feature>
<dbReference type="Pfam" id="PF24764">
    <property type="entry name" value="rva_4"/>
    <property type="match status" value="1"/>
</dbReference>
<gene>
    <name evidence="3" type="ORF">CY34DRAFT_27245</name>
</gene>
<accession>A0A0C9ZSG8</accession>
<evidence type="ECO:0000313" key="3">
    <source>
        <dbReference type="EMBL" id="KIK32241.1"/>
    </source>
</evidence>
<dbReference type="PANTHER" id="PTHR46791">
    <property type="entry name" value="EXPRESSED PROTEIN"/>
    <property type="match status" value="1"/>
</dbReference>
<evidence type="ECO:0000256" key="1">
    <source>
        <dbReference type="SAM" id="MobiDB-lite"/>
    </source>
</evidence>
<dbReference type="PANTHER" id="PTHR46791:SF5">
    <property type="entry name" value="CLR5 DOMAIN-CONTAINING PROTEIN-RELATED"/>
    <property type="match status" value="1"/>
</dbReference>